<accession>A0ABX1DZU9</accession>
<protein>
    <submittedName>
        <fullName evidence="1">Uncharacterized protein</fullName>
    </submittedName>
</protein>
<organism evidence="1 2">
    <name type="scientific">Falsiroseomonas selenitidurans</name>
    <dbReference type="NCBI Taxonomy" id="2716335"/>
    <lineage>
        <taxon>Bacteria</taxon>
        <taxon>Pseudomonadati</taxon>
        <taxon>Pseudomonadota</taxon>
        <taxon>Alphaproteobacteria</taxon>
        <taxon>Acetobacterales</taxon>
        <taxon>Roseomonadaceae</taxon>
        <taxon>Falsiroseomonas</taxon>
    </lineage>
</organism>
<comment type="caution">
    <text evidence="1">The sequence shown here is derived from an EMBL/GenBank/DDBJ whole genome shotgun (WGS) entry which is preliminary data.</text>
</comment>
<gene>
    <name evidence="1" type="ORF">HEQ75_03400</name>
</gene>
<dbReference type="Proteomes" id="UP000787635">
    <property type="component" value="Unassembled WGS sequence"/>
</dbReference>
<evidence type="ECO:0000313" key="2">
    <source>
        <dbReference type="Proteomes" id="UP000787635"/>
    </source>
</evidence>
<name>A0ABX1DZU9_9PROT</name>
<reference evidence="1 2" key="1">
    <citation type="submission" date="2020-03" db="EMBL/GenBank/DDBJ databases">
        <title>Roseomonas selenitidurans sp. nov. isolated from urban soil.</title>
        <authorList>
            <person name="Liu H."/>
        </authorList>
    </citation>
    <scope>NUCLEOTIDE SEQUENCE [LARGE SCALE GENOMIC DNA]</scope>
    <source>
        <strain evidence="1 2">BU-1</strain>
    </source>
</reference>
<evidence type="ECO:0000313" key="1">
    <source>
        <dbReference type="EMBL" id="NKC29895.1"/>
    </source>
</evidence>
<dbReference type="EMBL" id="JAAVNE010000003">
    <property type="protein sequence ID" value="NKC29895.1"/>
    <property type="molecule type" value="Genomic_DNA"/>
</dbReference>
<proteinExistence type="predicted"/>
<sequence>MVGVTHQWNPDDWESFAQGLLQWQHGILDLHRMPASHGGDLGIDYYCTRDSVIYQCYAVEEPIDIATRAERQKNKITTDLNKIVAGAAEVAKLFLGKPLRKWVLLVPLHNSKDVNLHCAKKTAEIRATKLSVFDPEFEVCIHDERQFPGKALQDAISRLSNISLSVDMPTKEELAQWEASSPDLLANAAAKLSKRVEKTEVETAVAQGVEAFLRGNALIDALRSNAPDLHEKISAAIQYRARLLGFAGPKGGPTPGGILHAEYENLTVAIKETAPSLSQLNAQEIALGTISEWIMRCPLRFPNNAS</sequence>
<keyword evidence="2" id="KW-1185">Reference proteome</keyword>